<dbReference type="PANTHER" id="PTHR31793:SF27">
    <property type="entry name" value="NOVEL THIOESTERASE SUPERFAMILY DOMAIN AND SAPOSIN A-TYPE DOMAIN CONTAINING PROTEIN (0610012H03RIK)"/>
    <property type="match status" value="1"/>
</dbReference>
<dbReference type="GO" id="GO:0047617">
    <property type="term" value="F:fatty acyl-CoA hydrolase activity"/>
    <property type="evidence" value="ECO:0007669"/>
    <property type="project" value="TreeGrafter"/>
</dbReference>
<dbReference type="eggNOG" id="COG0824">
    <property type="taxonomic scope" value="Bacteria"/>
</dbReference>
<comment type="similarity">
    <text evidence="1">Belongs to the 4-hydroxybenzoyl-CoA thioesterase family.</text>
</comment>
<dbReference type="OrthoDB" id="9800856at2"/>
<dbReference type="Pfam" id="PF13279">
    <property type="entry name" value="4HBT_2"/>
    <property type="match status" value="1"/>
</dbReference>
<dbReference type="RefSeq" id="WP_012194907.1">
    <property type="nucleotide sequence ID" value="NC_009976.1"/>
</dbReference>
<keyword evidence="2" id="KW-0378">Hydrolase</keyword>
<dbReference type="Proteomes" id="UP000000788">
    <property type="component" value="Chromosome"/>
</dbReference>
<dbReference type="CDD" id="cd00586">
    <property type="entry name" value="4HBT"/>
    <property type="match status" value="1"/>
</dbReference>
<dbReference type="EMBL" id="CP000878">
    <property type="protein sequence ID" value="ABX08283.1"/>
    <property type="molecule type" value="Genomic_DNA"/>
</dbReference>
<proteinExistence type="inferred from homology"/>
<dbReference type="HOGENOM" id="CLU_101141_3_1_3"/>
<accession>A9BDX3</accession>
<evidence type="ECO:0000313" key="4">
    <source>
        <dbReference type="Proteomes" id="UP000000788"/>
    </source>
</evidence>
<dbReference type="InterPro" id="IPR029069">
    <property type="entry name" value="HotDog_dom_sf"/>
</dbReference>
<dbReference type="InterPro" id="IPR050563">
    <property type="entry name" value="4-hydroxybenzoyl-CoA_TE"/>
</dbReference>
<name>A9BDX3_PROM4</name>
<evidence type="ECO:0000256" key="2">
    <source>
        <dbReference type="ARBA" id="ARBA00022801"/>
    </source>
</evidence>
<dbReference type="KEGG" id="pmj:P9211_03521"/>
<keyword evidence="4" id="KW-1185">Reference proteome</keyword>
<dbReference type="SUPFAM" id="SSF54637">
    <property type="entry name" value="Thioesterase/thiol ester dehydrase-isomerase"/>
    <property type="match status" value="1"/>
</dbReference>
<organism evidence="3 4">
    <name type="scientific">Prochlorococcus marinus (strain MIT 9211)</name>
    <dbReference type="NCBI Taxonomy" id="93059"/>
    <lineage>
        <taxon>Bacteria</taxon>
        <taxon>Bacillati</taxon>
        <taxon>Cyanobacteriota</taxon>
        <taxon>Cyanophyceae</taxon>
        <taxon>Synechococcales</taxon>
        <taxon>Prochlorococcaceae</taxon>
        <taxon>Prochlorococcus</taxon>
    </lineage>
</organism>
<sequence>MVFKGEQLKPWVLKKIVLPQHTDHAGVMWHGSYFNWLEEGRINALSKVGLSYAELSKQGLEIPVFHLQIKYISPLYHGDEVLMESRVLTKKGIRWPWKTIFLKDQNQLSAEANIELVLVKRDQKGIRLLRNYPQKIEVAFSNLQKGSS</sequence>
<evidence type="ECO:0000313" key="3">
    <source>
        <dbReference type="EMBL" id="ABX08283.1"/>
    </source>
</evidence>
<dbReference type="PANTHER" id="PTHR31793">
    <property type="entry name" value="4-HYDROXYBENZOYL-COA THIOESTERASE FAMILY MEMBER"/>
    <property type="match status" value="1"/>
</dbReference>
<dbReference type="STRING" id="93059.P9211_03521"/>
<dbReference type="SMR" id="A9BDX3"/>
<reference evidence="3 4" key="1">
    <citation type="journal article" date="2007" name="PLoS Genet.">
        <title>Patterns and implications of gene gain and loss in the evolution of Prochlorococcus.</title>
        <authorList>
            <person name="Kettler G.C."/>
            <person name="Martiny A.C."/>
            <person name="Huang K."/>
            <person name="Zucker J."/>
            <person name="Coleman M.L."/>
            <person name="Rodrigue S."/>
            <person name="Chen F."/>
            <person name="Lapidus A."/>
            <person name="Ferriera S."/>
            <person name="Johnson J."/>
            <person name="Steglich C."/>
            <person name="Church G.M."/>
            <person name="Richardson P."/>
            <person name="Chisholm S.W."/>
        </authorList>
    </citation>
    <scope>NUCLEOTIDE SEQUENCE [LARGE SCALE GENOMIC DNA]</scope>
    <source>
        <strain evidence="4">MIT 9211</strain>
    </source>
</reference>
<protein>
    <submittedName>
        <fullName evidence="3">Predicted thioesterase</fullName>
    </submittedName>
</protein>
<gene>
    <name evidence="3" type="ordered locus">P9211_03521</name>
</gene>
<evidence type="ECO:0000256" key="1">
    <source>
        <dbReference type="ARBA" id="ARBA00005953"/>
    </source>
</evidence>
<dbReference type="AlphaFoldDB" id="A9BDX3"/>
<dbReference type="Gene3D" id="3.10.129.10">
    <property type="entry name" value="Hotdog Thioesterase"/>
    <property type="match status" value="1"/>
</dbReference>